<evidence type="ECO:0000256" key="6">
    <source>
        <dbReference type="ARBA" id="ARBA00048247"/>
    </source>
</evidence>
<evidence type="ECO:0000256" key="4">
    <source>
        <dbReference type="ARBA" id="ARBA00022695"/>
    </source>
</evidence>
<evidence type="ECO:0000256" key="7">
    <source>
        <dbReference type="ARBA" id="ARBA00048493"/>
    </source>
</evidence>
<protein>
    <recommendedName>
        <fullName evidence="9">MobA-like NTP transferase domain-containing protein</fullName>
    </recommendedName>
</protein>
<dbReference type="PANTHER" id="PTHR43584">
    <property type="entry name" value="NUCLEOTIDYL TRANSFERASE"/>
    <property type="match status" value="1"/>
</dbReference>
<dbReference type="GO" id="GO:0003977">
    <property type="term" value="F:UDP-N-acetylglucosamine diphosphorylase activity"/>
    <property type="evidence" value="ECO:0007669"/>
    <property type="project" value="UniProtKB-EC"/>
</dbReference>
<dbReference type="InterPro" id="IPR029044">
    <property type="entry name" value="Nucleotide-diphossugar_trans"/>
</dbReference>
<evidence type="ECO:0000256" key="8">
    <source>
        <dbReference type="ARBA" id="ARBA00049628"/>
    </source>
</evidence>
<evidence type="ECO:0000256" key="2">
    <source>
        <dbReference type="ARBA" id="ARBA00007947"/>
    </source>
</evidence>
<dbReference type="Proteomes" id="UP000189229">
    <property type="component" value="Unassembled WGS sequence"/>
</dbReference>
<dbReference type="GO" id="GO:0019134">
    <property type="term" value="F:glucosamine-1-phosphate N-acetyltransferase activity"/>
    <property type="evidence" value="ECO:0007669"/>
    <property type="project" value="UniProtKB-EC"/>
</dbReference>
<dbReference type="EMBL" id="MVBM01000002">
    <property type="protein sequence ID" value="OOK78966.1"/>
    <property type="molecule type" value="Genomic_DNA"/>
</dbReference>
<keyword evidence="3" id="KW-0808">Transferase</keyword>
<dbReference type="AlphaFoldDB" id="A0A1V3XJK3"/>
<comment type="similarity">
    <text evidence="2">In the N-terminal section; belongs to the N-acetylglucosamine-1-phosphate uridyltransferase family.</text>
</comment>
<name>A0A1V3XJK3_MYCKA</name>
<keyword evidence="4" id="KW-0548">Nucleotidyltransferase</keyword>
<accession>A0A1V3XJK3</accession>
<evidence type="ECO:0000313" key="11">
    <source>
        <dbReference type="Proteomes" id="UP000189229"/>
    </source>
</evidence>
<comment type="similarity">
    <text evidence="1">In the C-terminal section; belongs to the transferase hexapeptide repeat family.</text>
</comment>
<organism evidence="10 11">
    <name type="scientific">Mycobacterium kansasii</name>
    <dbReference type="NCBI Taxonomy" id="1768"/>
    <lineage>
        <taxon>Bacteria</taxon>
        <taxon>Bacillati</taxon>
        <taxon>Actinomycetota</taxon>
        <taxon>Actinomycetes</taxon>
        <taxon>Mycobacteriales</taxon>
        <taxon>Mycobacteriaceae</taxon>
        <taxon>Mycobacterium</taxon>
    </lineage>
</organism>
<comment type="function">
    <text evidence="8">Catalyzes the last two sequential reactions in the de novo biosynthetic pathway for UDP-N-acetylglucosamine (UDP-GlcNAc). The C-terminal domain catalyzes the transfer of acetyl group from acetyl coenzyme A to glucosamine-1-phosphate (GlcN-1-P) to produce N-acetylglucosamine-1-phosphate (GlcNAc-1-P), which is converted into UDP-GlcNAc by the transfer of uridine 5-monophosphate (from uridine 5-triphosphate), a reaction catalyzed by the N-terminal domain.</text>
</comment>
<evidence type="ECO:0000259" key="9">
    <source>
        <dbReference type="Pfam" id="PF12804"/>
    </source>
</evidence>
<comment type="catalytic activity">
    <reaction evidence="7">
        <text>N-acetyl-alpha-D-glucosamine 1-phosphate + UTP + H(+) = UDP-N-acetyl-alpha-D-glucosamine + diphosphate</text>
        <dbReference type="Rhea" id="RHEA:13509"/>
        <dbReference type="ChEBI" id="CHEBI:15378"/>
        <dbReference type="ChEBI" id="CHEBI:33019"/>
        <dbReference type="ChEBI" id="CHEBI:46398"/>
        <dbReference type="ChEBI" id="CHEBI:57705"/>
        <dbReference type="ChEBI" id="CHEBI:57776"/>
        <dbReference type="EC" id="2.7.7.23"/>
    </reaction>
</comment>
<evidence type="ECO:0000313" key="10">
    <source>
        <dbReference type="EMBL" id="OOK78966.1"/>
    </source>
</evidence>
<keyword evidence="5" id="KW-0012">Acyltransferase</keyword>
<evidence type="ECO:0000256" key="5">
    <source>
        <dbReference type="ARBA" id="ARBA00023315"/>
    </source>
</evidence>
<comment type="caution">
    <text evidence="10">The sequence shown here is derived from an EMBL/GenBank/DDBJ whole genome shotgun (WGS) entry which is preliminary data.</text>
</comment>
<dbReference type="Gene3D" id="3.90.550.10">
    <property type="entry name" value="Spore Coat Polysaccharide Biosynthesis Protein SpsA, Chain A"/>
    <property type="match status" value="1"/>
</dbReference>
<comment type="catalytic activity">
    <reaction evidence="6">
        <text>alpha-D-glucosamine 1-phosphate + acetyl-CoA = N-acetyl-alpha-D-glucosamine 1-phosphate + CoA + H(+)</text>
        <dbReference type="Rhea" id="RHEA:13725"/>
        <dbReference type="ChEBI" id="CHEBI:15378"/>
        <dbReference type="ChEBI" id="CHEBI:57287"/>
        <dbReference type="ChEBI" id="CHEBI:57288"/>
        <dbReference type="ChEBI" id="CHEBI:57776"/>
        <dbReference type="ChEBI" id="CHEBI:58516"/>
        <dbReference type="EC" id="2.3.1.157"/>
    </reaction>
</comment>
<reference evidence="10 11" key="1">
    <citation type="submission" date="2017-02" db="EMBL/GenBank/DDBJ databases">
        <title>Complete genome sequences of Mycobacterium kansasii strains isolated from rhesus macaques.</title>
        <authorList>
            <person name="Panda A."/>
            <person name="Nagaraj S."/>
            <person name="Zhao X."/>
            <person name="Tettelin H."/>
            <person name="Detolla L.J."/>
        </authorList>
    </citation>
    <scope>NUCLEOTIDE SEQUENCE [LARGE SCALE GENOMIC DNA]</scope>
    <source>
        <strain evidence="10 11">11-3813</strain>
    </source>
</reference>
<proteinExistence type="inferred from homology"/>
<dbReference type="InterPro" id="IPR025877">
    <property type="entry name" value="MobA-like_NTP_Trfase"/>
</dbReference>
<dbReference type="Pfam" id="PF12804">
    <property type="entry name" value="NTP_transf_3"/>
    <property type="match status" value="1"/>
</dbReference>
<feature type="domain" description="MobA-like NTP transferase" evidence="9">
    <location>
        <begin position="9"/>
        <end position="131"/>
    </location>
</feature>
<gene>
    <name evidence="10" type="ORF">BZL30_2770</name>
</gene>
<evidence type="ECO:0000256" key="3">
    <source>
        <dbReference type="ARBA" id="ARBA00022679"/>
    </source>
</evidence>
<dbReference type="PANTHER" id="PTHR43584:SF3">
    <property type="entry name" value="BIFUNCTIONAL PROTEIN GLMU"/>
    <property type="match status" value="1"/>
</dbReference>
<dbReference type="InterPro" id="IPR050065">
    <property type="entry name" value="GlmU-like"/>
</dbReference>
<dbReference type="SUPFAM" id="SSF53448">
    <property type="entry name" value="Nucleotide-diphospho-sugar transferases"/>
    <property type="match status" value="1"/>
</dbReference>
<sequence length="143" mass="14992">MTFRGDTAVLVLAAGPGTRMRSDTPKVLHTLGGRSMLAHSLHAMTKLAPQHLVVVLGHDHQRISPLVAELAQTLGRTIDVALQDRPLGTGHAVQCGLSALPDDYAGIVVVASGDTPLLDADTLADLIATHSAATPRARPRSRC</sequence>
<evidence type="ECO:0000256" key="1">
    <source>
        <dbReference type="ARBA" id="ARBA00007707"/>
    </source>
</evidence>